<keyword evidence="6 7" id="KW-0413">Isomerase</keyword>
<evidence type="ECO:0000313" key="8">
    <source>
        <dbReference type="EMBL" id="GLK64434.1"/>
    </source>
</evidence>
<dbReference type="RefSeq" id="WP_271179697.1">
    <property type="nucleotide sequence ID" value="NZ_BSFH01000028.1"/>
</dbReference>
<dbReference type="GO" id="GO:0008880">
    <property type="term" value="F:glucuronate isomerase activity"/>
    <property type="evidence" value="ECO:0007669"/>
    <property type="project" value="UniProtKB-UniRule"/>
</dbReference>
<reference evidence="8" key="2">
    <citation type="submission" date="2023-01" db="EMBL/GenBank/DDBJ databases">
        <authorList>
            <person name="Sun Q."/>
            <person name="Evtushenko L."/>
        </authorList>
    </citation>
    <scope>NUCLEOTIDE SEQUENCE</scope>
    <source>
        <strain evidence="8">VKM B-2222</strain>
    </source>
</reference>
<evidence type="ECO:0000256" key="2">
    <source>
        <dbReference type="ARBA" id="ARBA00004892"/>
    </source>
</evidence>
<dbReference type="Pfam" id="PF02614">
    <property type="entry name" value="UxaC"/>
    <property type="match status" value="1"/>
</dbReference>
<comment type="similarity">
    <text evidence="3 7">Belongs to the metallo-dependent hydrolases superfamily. Uronate isomerase family.</text>
</comment>
<organism evidence="8 9">
    <name type="scientific">Paracoccus kondratievae</name>
    <dbReference type="NCBI Taxonomy" id="135740"/>
    <lineage>
        <taxon>Bacteria</taxon>
        <taxon>Pseudomonadati</taxon>
        <taxon>Pseudomonadota</taxon>
        <taxon>Alphaproteobacteria</taxon>
        <taxon>Rhodobacterales</taxon>
        <taxon>Paracoccaceae</taxon>
        <taxon>Paracoccus</taxon>
    </lineage>
</organism>
<dbReference type="GO" id="GO:0042840">
    <property type="term" value="P:D-glucuronate catabolic process"/>
    <property type="evidence" value="ECO:0007669"/>
    <property type="project" value="TreeGrafter"/>
</dbReference>
<dbReference type="GO" id="GO:0019698">
    <property type="term" value="P:D-galacturonate catabolic process"/>
    <property type="evidence" value="ECO:0007669"/>
    <property type="project" value="TreeGrafter"/>
</dbReference>
<dbReference type="EMBL" id="BSFH01000028">
    <property type="protein sequence ID" value="GLK64434.1"/>
    <property type="molecule type" value="Genomic_DNA"/>
</dbReference>
<gene>
    <name evidence="7 8" type="primary">uxaC</name>
    <name evidence="8" type="ORF">GCM10017635_19050</name>
</gene>
<evidence type="ECO:0000256" key="4">
    <source>
        <dbReference type="ARBA" id="ARBA00012546"/>
    </source>
</evidence>
<keyword evidence="9" id="KW-1185">Reference proteome</keyword>
<dbReference type="InterPro" id="IPR032466">
    <property type="entry name" value="Metal_Hydrolase"/>
</dbReference>
<sequence>MPLLDEDRLFPPEPALRDLARALYEDVRDLPIVSPHGHTDPRWFAENQPFPDPAQLFVTPDHYVFRMLASQGVALTDLGVPRVDGGPTETDGRKIWRLFASNYHLFAGTPSRLWLDHSFQHVFGIDRRLSAQTADWYYDHISDCLTRPEFLPRALYERFGIEVLATTEAATDDLRWHRAIRESGWRGRVVTAYRPDGVIDPEMPGFADNVALLGQQTGFDTATWAGYLDAHRARRAYFREFGATSSDHGHPSARTEDLPQAEAAALFQKAQRGDCTPAEADAFRGHMLTEMARMSLEDGLVLQIHPGSRRNHSDAVMAMFGRDKGFDIPGRTDYVTALRPLLNAVGMRPDLTVILFTLDESSYARELAPLAGAYPCLRLGPPWWFHDSPEGMRRFREMTTETAGFSNTVGFNDDTRAFCSIPARHDVARRVDCAFLAALVATGRLDSEEAPLLAHELTYGLAKRAYRL</sequence>
<proteinExistence type="inferred from homology"/>
<dbReference type="Proteomes" id="UP001143349">
    <property type="component" value="Unassembled WGS sequence"/>
</dbReference>
<dbReference type="AlphaFoldDB" id="A0AAD3NYZ7"/>
<dbReference type="EC" id="5.3.1.12" evidence="4 7"/>
<comment type="catalytic activity">
    <reaction evidence="1 7">
        <text>D-glucuronate = D-fructuronate</text>
        <dbReference type="Rhea" id="RHEA:13049"/>
        <dbReference type="ChEBI" id="CHEBI:58720"/>
        <dbReference type="ChEBI" id="CHEBI:59863"/>
        <dbReference type="EC" id="5.3.1.12"/>
    </reaction>
</comment>
<name>A0AAD3NYZ7_9RHOB</name>
<reference evidence="8" key="1">
    <citation type="journal article" date="2014" name="Int. J. Syst. Evol. Microbiol.">
        <title>Complete genome sequence of Corynebacterium casei LMG S-19264T (=DSM 44701T), isolated from a smear-ripened cheese.</title>
        <authorList>
            <consortium name="US DOE Joint Genome Institute (JGI-PGF)"/>
            <person name="Walter F."/>
            <person name="Albersmeier A."/>
            <person name="Kalinowski J."/>
            <person name="Ruckert C."/>
        </authorList>
    </citation>
    <scope>NUCLEOTIDE SEQUENCE</scope>
    <source>
        <strain evidence="8">VKM B-2222</strain>
    </source>
</reference>
<evidence type="ECO:0000256" key="5">
    <source>
        <dbReference type="ARBA" id="ARBA00020555"/>
    </source>
</evidence>
<protein>
    <recommendedName>
        <fullName evidence="5 7">Uronate isomerase</fullName>
        <ecNumber evidence="4 7">5.3.1.12</ecNumber>
    </recommendedName>
    <alternativeName>
        <fullName evidence="7">Glucuronate isomerase</fullName>
    </alternativeName>
    <alternativeName>
        <fullName evidence="7">Uronic isomerase</fullName>
    </alternativeName>
</protein>
<evidence type="ECO:0000313" key="9">
    <source>
        <dbReference type="Proteomes" id="UP001143349"/>
    </source>
</evidence>
<dbReference type="PANTHER" id="PTHR30068">
    <property type="entry name" value="URONATE ISOMERASE"/>
    <property type="match status" value="1"/>
</dbReference>
<accession>A0AAD3NYZ7</accession>
<dbReference type="PANTHER" id="PTHR30068:SF4">
    <property type="entry name" value="URONATE ISOMERASE"/>
    <property type="match status" value="1"/>
</dbReference>
<dbReference type="HAMAP" id="MF_00675">
    <property type="entry name" value="UxaC"/>
    <property type="match status" value="1"/>
</dbReference>
<dbReference type="SUPFAM" id="SSF51556">
    <property type="entry name" value="Metallo-dependent hydrolases"/>
    <property type="match status" value="1"/>
</dbReference>
<evidence type="ECO:0000256" key="6">
    <source>
        <dbReference type="ARBA" id="ARBA00023235"/>
    </source>
</evidence>
<evidence type="ECO:0000256" key="1">
    <source>
        <dbReference type="ARBA" id="ARBA00001165"/>
    </source>
</evidence>
<evidence type="ECO:0000256" key="3">
    <source>
        <dbReference type="ARBA" id="ARBA00008397"/>
    </source>
</evidence>
<comment type="pathway">
    <text evidence="2 7">Carbohydrate metabolism; pentose and glucuronate interconversion.</text>
</comment>
<evidence type="ECO:0000256" key="7">
    <source>
        <dbReference type="HAMAP-Rule" id="MF_00675"/>
    </source>
</evidence>
<dbReference type="NCBIfam" id="NF002794">
    <property type="entry name" value="PRK02925.1"/>
    <property type="match status" value="1"/>
</dbReference>
<dbReference type="Gene3D" id="3.20.20.140">
    <property type="entry name" value="Metal-dependent hydrolases"/>
    <property type="match status" value="1"/>
</dbReference>
<dbReference type="InterPro" id="IPR003766">
    <property type="entry name" value="Uronate_isomerase"/>
</dbReference>
<dbReference type="Gene3D" id="1.10.2020.10">
    <property type="entry name" value="uronate isomerase, domain 2, chain A"/>
    <property type="match status" value="1"/>
</dbReference>
<comment type="catalytic activity">
    <reaction evidence="7">
        <text>aldehydo-D-galacturonate = keto-D-tagaturonate</text>
        <dbReference type="Rhea" id="RHEA:27702"/>
        <dbReference type="ChEBI" id="CHEBI:12952"/>
        <dbReference type="ChEBI" id="CHEBI:17886"/>
    </reaction>
</comment>
<comment type="caution">
    <text evidence="8">The sequence shown here is derived from an EMBL/GenBank/DDBJ whole genome shotgun (WGS) entry which is preliminary data.</text>
</comment>